<name>A0A7W6A1N4_9SPHN</name>
<evidence type="ECO:0000259" key="2">
    <source>
        <dbReference type="Pfam" id="PF20605"/>
    </source>
</evidence>
<organism evidence="3 4">
    <name type="scientific">Novosphingobium hassiacum</name>
    <dbReference type="NCBI Taxonomy" id="173676"/>
    <lineage>
        <taxon>Bacteria</taxon>
        <taxon>Pseudomonadati</taxon>
        <taxon>Pseudomonadota</taxon>
        <taxon>Alphaproteobacteria</taxon>
        <taxon>Sphingomonadales</taxon>
        <taxon>Sphingomonadaceae</taxon>
        <taxon>Novosphingobium</taxon>
    </lineage>
</organism>
<evidence type="ECO:0000256" key="1">
    <source>
        <dbReference type="SAM" id="MobiDB-lite"/>
    </source>
</evidence>
<proteinExistence type="predicted"/>
<dbReference type="Pfam" id="PF20605">
    <property type="entry name" value="Antitox_RHH"/>
    <property type="match status" value="1"/>
</dbReference>
<dbReference type="AlphaFoldDB" id="A0A7W6A1N4"/>
<accession>A0A7W6A1N4</accession>
<evidence type="ECO:0000313" key="3">
    <source>
        <dbReference type="EMBL" id="MBB3862827.1"/>
    </source>
</evidence>
<feature type="region of interest" description="Disordered" evidence="1">
    <location>
        <begin position="1"/>
        <end position="23"/>
    </location>
</feature>
<comment type="caution">
    <text evidence="3">The sequence shown here is derived from an EMBL/GenBank/DDBJ whole genome shotgun (WGS) entry which is preliminary data.</text>
</comment>
<feature type="domain" description="Antitoxin-like ribbon-helix-helix" evidence="2">
    <location>
        <begin position="42"/>
        <end position="88"/>
    </location>
</feature>
<evidence type="ECO:0000313" key="4">
    <source>
        <dbReference type="Proteomes" id="UP000562395"/>
    </source>
</evidence>
<dbReference type="EMBL" id="JACICY010000025">
    <property type="protein sequence ID" value="MBB3862827.1"/>
    <property type="molecule type" value="Genomic_DNA"/>
</dbReference>
<keyword evidence="4" id="KW-1185">Reference proteome</keyword>
<dbReference type="InterPro" id="IPR046765">
    <property type="entry name" value="Antitox_RHH"/>
</dbReference>
<gene>
    <name evidence="3" type="ORF">GGQ88_004130</name>
</gene>
<reference evidence="3 4" key="1">
    <citation type="submission" date="2020-08" db="EMBL/GenBank/DDBJ databases">
        <title>Genomic Encyclopedia of Type Strains, Phase IV (KMG-IV): sequencing the most valuable type-strain genomes for metagenomic binning, comparative biology and taxonomic classification.</title>
        <authorList>
            <person name="Goeker M."/>
        </authorList>
    </citation>
    <scope>NUCLEOTIDE SEQUENCE [LARGE SCALE GENOMIC DNA]</scope>
    <source>
        <strain evidence="3 4">DSM 14552</strain>
    </source>
</reference>
<protein>
    <recommendedName>
        <fullName evidence="2">Antitoxin-like ribbon-helix-helix domain-containing protein</fullName>
    </recommendedName>
</protein>
<dbReference type="RefSeq" id="WP_021238836.1">
    <property type="nucleotide sequence ID" value="NZ_JACICY010000025.1"/>
</dbReference>
<sequence length="95" mass="10359">MARKSLLSAAIERPQAEANENTIPQPVADAVRAEAKRPNSNAGKYHLGGYFDQDDPTAEAFRVLAAKTRRKQQDLLGEAISDLVAKYDARAKFGS</sequence>
<dbReference type="Proteomes" id="UP000562395">
    <property type="component" value="Unassembled WGS sequence"/>
</dbReference>